<evidence type="ECO:0000256" key="1">
    <source>
        <dbReference type="SAM" id="SignalP"/>
    </source>
</evidence>
<accession>A0A023G284</accession>
<sequence>MLVTLALAAAFAIFVGAQDLSGQEPHFPPESDCNTTDGVNHVYRSCQFTCGDMANSLDGKQPCYLSSHGEMETVPIVKSRDDAGIGECVNGKCVKEPAVAQEPQAVP</sequence>
<dbReference type="EMBL" id="GBBL01000177">
    <property type="protein sequence ID" value="JAC27143.1"/>
    <property type="molecule type" value="mRNA"/>
</dbReference>
<keyword evidence="1" id="KW-0732">Signal</keyword>
<proteinExistence type="evidence at transcript level"/>
<reference evidence="2" key="1">
    <citation type="submission" date="2014-03" db="EMBL/GenBank/DDBJ databases">
        <title>The sialotranscriptome of Amblyomma triste, Amblyomma parvum and Amblyomma cajennense ticks, uncovered by 454-based RNA-seq.</title>
        <authorList>
            <person name="Garcia G.R."/>
            <person name="Gardinassi L.G."/>
            <person name="Ribeiro J.M."/>
            <person name="Anatrielo E."/>
            <person name="Ferreira B.R."/>
            <person name="Moreira H.N."/>
            <person name="Mafra C."/>
            <person name="Olegario M.M."/>
            <person name="Szabo P.J."/>
            <person name="Miranda-Santos I.K."/>
            <person name="Maruyama S.R."/>
        </authorList>
    </citation>
    <scope>NUCLEOTIDE SEQUENCE</scope>
    <source>
        <strain evidence="2">Araguapaz</strain>
        <tissue evidence="2">Salivary glands</tissue>
    </source>
</reference>
<feature type="chain" id="PRO_5001516092" evidence="1">
    <location>
        <begin position="18"/>
        <end position="107"/>
    </location>
</feature>
<name>A0A023G284_AMBPA</name>
<protein>
    <submittedName>
        <fullName evidence="2">Putative secreted protein</fullName>
    </submittedName>
</protein>
<dbReference type="AlphaFoldDB" id="A0A023G284"/>
<evidence type="ECO:0000313" key="2">
    <source>
        <dbReference type="EMBL" id="JAC27143.1"/>
    </source>
</evidence>
<organism evidence="2">
    <name type="scientific">Amblyomma parvum</name>
    <name type="common">South American tick</name>
    <dbReference type="NCBI Taxonomy" id="251391"/>
    <lineage>
        <taxon>Eukaryota</taxon>
        <taxon>Metazoa</taxon>
        <taxon>Ecdysozoa</taxon>
        <taxon>Arthropoda</taxon>
        <taxon>Chelicerata</taxon>
        <taxon>Arachnida</taxon>
        <taxon>Acari</taxon>
        <taxon>Parasitiformes</taxon>
        <taxon>Ixodida</taxon>
        <taxon>Ixodoidea</taxon>
        <taxon>Ixodidae</taxon>
        <taxon>Amblyomminae</taxon>
        <taxon>Amblyomma</taxon>
    </lineage>
</organism>
<feature type="signal peptide" evidence="1">
    <location>
        <begin position="1"/>
        <end position="17"/>
    </location>
</feature>